<dbReference type="AlphaFoldDB" id="A0A1F8FWG9"/>
<dbReference type="Gene3D" id="1.20.272.10">
    <property type="match status" value="1"/>
</dbReference>
<comment type="similarity">
    <text evidence="6">Belongs to the DNA polymerase HolA subunit family.</text>
</comment>
<gene>
    <name evidence="9" type="ORF">A3C88_01070</name>
</gene>
<proteinExistence type="inferred from homology"/>
<evidence type="ECO:0000256" key="2">
    <source>
        <dbReference type="ARBA" id="ARBA00022679"/>
    </source>
</evidence>
<name>A0A1F8FWG9_9BACT</name>
<dbReference type="Pfam" id="PF21694">
    <property type="entry name" value="DNA_pol3_delta_C"/>
    <property type="match status" value="1"/>
</dbReference>
<dbReference type="NCBIfam" id="TIGR01128">
    <property type="entry name" value="holA"/>
    <property type="match status" value="1"/>
</dbReference>
<dbReference type="SUPFAM" id="SSF48019">
    <property type="entry name" value="post-AAA+ oligomerization domain-like"/>
    <property type="match status" value="1"/>
</dbReference>
<evidence type="ECO:0000259" key="8">
    <source>
        <dbReference type="Pfam" id="PF21694"/>
    </source>
</evidence>
<dbReference type="InterPro" id="IPR027417">
    <property type="entry name" value="P-loop_NTPase"/>
</dbReference>
<dbReference type="Gene3D" id="3.40.50.300">
    <property type="entry name" value="P-loop containing nucleotide triphosphate hydrolases"/>
    <property type="match status" value="1"/>
</dbReference>
<dbReference type="PANTHER" id="PTHR34388">
    <property type="entry name" value="DNA POLYMERASE III SUBUNIT DELTA"/>
    <property type="match status" value="1"/>
</dbReference>
<dbReference type="GO" id="GO:0003677">
    <property type="term" value="F:DNA binding"/>
    <property type="evidence" value="ECO:0007669"/>
    <property type="project" value="InterPro"/>
</dbReference>
<reference evidence="9 10" key="1">
    <citation type="journal article" date="2016" name="Nat. Commun.">
        <title>Thousands of microbial genomes shed light on interconnected biogeochemical processes in an aquifer system.</title>
        <authorList>
            <person name="Anantharaman K."/>
            <person name="Brown C.T."/>
            <person name="Hug L.A."/>
            <person name="Sharon I."/>
            <person name="Castelle C.J."/>
            <person name="Probst A.J."/>
            <person name="Thomas B.C."/>
            <person name="Singh A."/>
            <person name="Wilkins M.J."/>
            <person name="Karaoz U."/>
            <person name="Brodie E.L."/>
            <person name="Williams K.H."/>
            <person name="Hubbard S.S."/>
            <person name="Banfield J.F."/>
        </authorList>
    </citation>
    <scope>NUCLEOTIDE SEQUENCE [LARGE SCALE GENOMIC DNA]</scope>
</reference>
<evidence type="ECO:0000256" key="3">
    <source>
        <dbReference type="ARBA" id="ARBA00022695"/>
    </source>
</evidence>
<keyword evidence="4" id="KW-0235">DNA replication</keyword>
<dbReference type="InterPro" id="IPR048466">
    <property type="entry name" value="DNA_pol3_delta-like_C"/>
</dbReference>
<evidence type="ECO:0000256" key="6">
    <source>
        <dbReference type="ARBA" id="ARBA00034754"/>
    </source>
</evidence>
<dbReference type="GO" id="GO:0009360">
    <property type="term" value="C:DNA polymerase III complex"/>
    <property type="evidence" value="ECO:0007669"/>
    <property type="project" value="TreeGrafter"/>
</dbReference>
<dbReference type="STRING" id="1802685.A3C88_01070"/>
<keyword evidence="3" id="KW-0548">Nucleotidyltransferase</keyword>
<dbReference type="GO" id="GO:0006261">
    <property type="term" value="P:DNA-templated DNA replication"/>
    <property type="evidence" value="ECO:0007669"/>
    <property type="project" value="TreeGrafter"/>
</dbReference>
<feature type="domain" description="DNA polymerase III delta subunit-like C-terminal" evidence="8">
    <location>
        <begin position="204"/>
        <end position="312"/>
    </location>
</feature>
<dbReference type="EC" id="2.7.7.7" evidence="1"/>
<sequence>MIIFLHGIDGYRLKQARDDLIARYRAKHPSGLNISMIYGADRGAIDSLEHALKSLSFFKEVRLVVFNNILDADHAAVLGLLERYHKPDDKECVILATHSDPKPVKANALFSHLINPTHLVRHFELLEGAKLAAWLKREAVARGTPFTAGGLSRFLTLAGTEGWNMINNLDKLANFCVASTRPNGGPSLITATAVEELVRTDVEPNIFEFIDALGRREAEKAYALLYQELARGRDPYYILSMIAYQFRNMLVVKDSLARTTDRAVVAKKTGLHPFVIRKMQSSVSVFSLDELKTTYGRLLELELTTKNGTADLQDQLFAMALQS</sequence>
<dbReference type="GO" id="GO:0003887">
    <property type="term" value="F:DNA-directed DNA polymerase activity"/>
    <property type="evidence" value="ECO:0007669"/>
    <property type="project" value="UniProtKB-KW"/>
</dbReference>
<dbReference type="Proteomes" id="UP000178117">
    <property type="component" value="Unassembled WGS sequence"/>
</dbReference>
<comment type="caution">
    <text evidence="9">The sequence shown here is derived from an EMBL/GenBank/DDBJ whole genome shotgun (WGS) entry which is preliminary data.</text>
</comment>
<protein>
    <recommendedName>
        <fullName evidence="1">DNA-directed DNA polymerase</fullName>
        <ecNumber evidence="1">2.7.7.7</ecNumber>
    </recommendedName>
</protein>
<evidence type="ECO:0000256" key="4">
    <source>
        <dbReference type="ARBA" id="ARBA00022705"/>
    </source>
</evidence>
<accession>A0A1F8FWG9</accession>
<dbReference type="EMBL" id="MGJZ01000010">
    <property type="protein sequence ID" value="OGN17412.1"/>
    <property type="molecule type" value="Genomic_DNA"/>
</dbReference>
<evidence type="ECO:0000313" key="10">
    <source>
        <dbReference type="Proteomes" id="UP000178117"/>
    </source>
</evidence>
<evidence type="ECO:0000256" key="7">
    <source>
        <dbReference type="ARBA" id="ARBA00049244"/>
    </source>
</evidence>
<evidence type="ECO:0000256" key="5">
    <source>
        <dbReference type="ARBA" id="ARBA00022932"/>
    </source>
</evidence>
<keyword evidence="2" id="KW-0808">Transferase</keyword>
<evidence type="ECO:0000313" key="9">
    <source>
        <dbReference type="EMBL" id="OGN17412.1"/>
    </source>
</evidence>
<dbReference type="PANTHER" id="PTHR34388:SF1">
    <property type="entry name" value="DNA POLYMERASE III SUBUNIT DELTA"/>
    <property type="match status" value="1"/>
</dbReference>
<evidence type="ECO:0000256" key="1">
    <source>
        <dbReference type="ARBA" id="ARBA00012417"/>
    </source>
</evidence>
<dbReference type="InterPro" id="IPR005790">
    <property type="entry name" value="DNA_polIII_delta"/>
</dbReference>
<dbReference type="InterPro" id="IPR008921">
    <property type="entry name" value="DNA_pol3_clamp-load_cplx_C"/>
</dbReference>
<comment type="catalytic activity">
    <reaction evidence="7">
        <text>DNA(n) + a 2'-deoxyribonucleoside 5'-triphosphate = DNA(n+1) + diphosphate</text>
        <dbReference type="Rhea" id="RHEA:22508"/>
        <dbReference type="Rhea" id="RHEA-COMP:17339"/>
        <dbReference type="Rhea" id="RHEA-COMP:17340"/>
        <dbReference type="ChEBI" id="CHEBI:33019"/>
        <dbReference type="ChEBI" id="CHEBI:61560"/>
        <dbReference type="ChEBI" id="CHEBI:173112"/>
        <dbReference type="EC" id="2.7.7.7"/>
    </reaction>
</comment>
<keyword evidence="5" id="KW-0239">DNA-directed DNA polymerase</keyword>
<organism evidence="9 10">
    <name type="scientific">Candidatus Yanofskybacteria bacterium RIFCSPHIGHO2_02_FULL_50_12</name>
    <dbReference type="NCBI Taxonomy" id="1802685"/>
    <lineage>
        <taxon>Bacteria</taxon>
        <taxon>Candidatus Yanofskyibacteriota</taxon>
    </lineage>
</organism>